<keyword evidence="2" id="KW-0677">Repeat</keyword>
<dbReference type="PROSITE" id="PS50082">
    <property type="entry name" value="WD_REPEATS_2"/>
    <property type="match status" value="3"/>
</dbReference>
<feature type="repeat" description="WD" evidence="3">
    <location>
        <begin position="296"/>
        <end position="335"/>
    </location>
</feature>
<proteinExistence type="predicted"/>
<dbReference type="InterPro" id="IPR020472">
    <property type="entry name" value="WD40_PAC1"/>
</dbReference>
<dbReference type="InterPro" id="IPR036322">
    <property type="entry name" value="WD40_repeat_dom_sf"/>
</dbReference>
<feature type="region of interest" description="Disordered" evidence="4">
    <location>
        <begin position="56"/>
        <end position="104"/>
    </location>
</feature>
<comment type="caution">
    <text evidence="5">The sequence shown here is derived from an EMBL/GenBank/DDBJ whole genome shotgun (WGS) entry which is preliminary data.</text>
</comment>
<evidence type="ECO:0000256" key="3">
    <source>
        <dbReference type="PROSITE-ProRule" id="PRU00221"/>
    </source>
</evidence>
<dbReference type="PANTHER" id="PTHR22847:SF722">
    <property type="entry name" value="NOVEL PROTEIN"/>
    <property type="match status" value="1"/>
</dbReference>
<sequence>MADLDKENVGIELRKFRKKLRQIEKLEELERELTEEEFLKLSKKDEVRSKVQQLVARDKELTSELQNMESERKQDEQAASTEREEELINTPASAQSDAEEVSQEVAQNENELTLNEICDQAPAVPCQPKRPDVGTANTTTKPLLSSSNKTSMKFYVRNLKGHNDVICGVDCLGSILVSGSRDTMLKLWDADTGREMRSMGGHTGTITSVFLLPKKDMSSCDVPSSFRTDQYSVLTGSKDCSMKIWSLASGQIKRSMYAFSPVECLDCNSNNLTAAGLDGGKVELWDLETGTAVRSVRGHEDAVTAVKFQDQRVISGSATGVVKVWDIRDNALKPVMSSDQAPVDKTTAGVTVKPRRVRCLATTEETVYWGDDGVNMKAMDLNSGKLRKIRNHVTEFGSTGAMATTGSCLVSAGYDLDRGNGYLNVRSLPSEEYVATVDDECTGSITCLSCTQTTRDQVTLHRMCTGGLELKLWDQLPSSKVKKRSRPETDDVYVTAKHVRRYSLPDVSDSESSEDEDDQPEGDDSDDDDDVSIAGSTSRSWCTIS</sequence>
<dbReference type="PROSITE" id="PS50294">
    <property type="entry name" value="WD_REPEATS_REGION"/>
    <property type="match status" value="1"/>
</dbReference>
<accession>A0A9X0A518</accession>
<feature type="region of interest" description="Disordered" evidence="4">
    <location>
        <begin position="123"/>
        <end position="144"/>
    </location>
</feature>
<feature type="compositionally biased region" description="Polar residues" evidence="4">
    <location>
        <begin position="534"/>
        <end position="545"/>
    </location>
</feature>
<dbReference type="PRINTS" id="PR00320">
    <property type="entry name" value="GPROTEINBRPT"/>
</dbReference>
<feature type="compositionally biased region" description="Polar residues" evidence="4">
    <location>
        <begin position="135"/>
        <end position="144"/>
    </location>
</feature>
<dbReference type="OrthoDB" id="190105at2759"/>
<feature type="compositionally biased region" description="Acidic residues" evidence="4">
    <location>
        <begin position="508"/>
        <end position="531"/>
    </location>
</feature>
<evidence type="ECO:0000256" key="1">
    <source>
        <dbReference type="ARBA" id="ARBA00022574"/>
    </source>
</evidence>
<keyword evidence="1 3" id="KW-0853">WD repeat</keyword>
<feature type="repeat" description="WD" evidence="3">
    <location>
        <begin position="225"/>
        <end position="255"/>
    </location>
</feature>
<feature type="region of interest" description="Disordered" evidence="4">
    <location>
        <begin position="501"/>
        <end position="545"/>
    </location>
</feature>
<evidence type="ECO:0000313" key="6">
    <source>
        <dbReference type="Proteomes" id="UP001163046"/>
    </source>
</evidence>
<dbReference type="Pfam" id="PF00400">
    <property type="entry name" value="WD40"/>
    <property type="match status" value="3"/>
</dbReference>
<dbReference type="InterPro" id="IPR001680">
    <property type="entry name" value="WD40_rpt"/>
</dbReference>
<dbReference type="PROSITE" id="PS00678">
    <property type="entry name" value="WD_REPEATS_1"/>
    <property type="match status" value="1"/>
</dbReference>
<keyword evidence="6" id="KW-1185">Reference proteome</keyword>
<feature type="repeat" description="WD" evidence="3">
    <location>
        <begin position="159"/>
        <end position="198"/>
    </location>
</feature>
<dbReference type="SUPFAM" id="SSF50978">
    <property type="entry name" value="WD40 repeat-like"/>
    <property type="match status" value="1"/>
</dbReference>
<dbReference type="SMART" id="SM00320">
    <property type="entry name" value="WD40"/>
    <property type="match status" value="5"/>
</dbReference>
<reference evidence="5" key="1">
    <citation type="submission" date="2023-01" db="EMBL/GenBank/DDBJ databases">
        <title>Genome assembly of the deep-sea coral Lophelia pertusa.</title>
        <authorList>
            <person name="Herrera S."/>
            <person name="Cordes E."/>
        </authorList>
    </citation>
    <scope>NUCLEOTIDE SEQUENCE</scope>
    <source>
        <strain evidence="5">USNM1676648</strain>
        <tissue evidence="5">Polyp</tissue>
    </source>
</reference>
<gene>
    <name evidence="5" type="ORF">OS493_006219</name>
</gene>
<dbReference type="InterPro" id="IPR015943">
    <property type="entry name" value="WD40/YVTN_repeat-like_dom_sf"/>
</dbReference>
<dbReference type="Proteomes" id="UP001163046">
    <property type="component" value="Unassembled WGS sequence"/>
</dbReference>
<dbReference type="AlphaFoldDB" id="A0A9X0A518"/>
<dbReference type="InterPro" id="IPR019775">
    <property type="entry name" value="WD40_repeat_CS"/>
</dbReference>
<name>A0A9X0A518_9CNID</name>
<dbReference type="PANTHER" id="PTHR22847">
    <property type="entry name" value="WD40 REPEAT PROTEIN"/>
    <property type="match status" value="1"/>
</dbReference>
<dbReference type="Gene3D" id="2.130.10.10">
    <property type="entry name" value="YVTN repeat-like/Quinoprotein amine dehydrogenase"/>
    <property type="match status" value="2"/>
</dbReference>
<evidence type="ECO:0000256" key="4">
    <source>
        <dbReference type="SAM" id="MobiDB-lite"/>
    </source>
</evidence>
<organism evidence="5 6">
    <name type="scientific">Desmophyllum pertusum</name>
    <dbReference type="NCBI Taxonomy" id="174260"/>
    <lineage>
        <taxon>Eukaryota</taxon>
        <taxon>Metazoa</taxon>
        <taxon>Cnidaria</taxon>
        <taxon>Anthozoa</taxon>
        <taxon>Hexacorallia</taxon>
        <taxon>Scleractinia</taxon>
        <taxon>Caryophylliina</taxon>
        <taxon>Caryophylliidae</taxon>
        <taxon>Desmophyllum</taxon>
    </lineage>
</organism>
<protein>
    <submittedName>
        <fullName evidence="5">Uncharacterized protein</fullName>
    </submittedName>
</protein>
<evidence type="ECO:0000256" key="2">
    <source>
        <dbReference type="ARBA" id="ARBA00022737"/>
    </source>
</evidence>
<evidence type="ECO:0000313" key="5">
    <source>
        <dbReference type="EMBL" id="KAJ7393250.1"/>
    </source>
</evidence>
<dbReference type="EMBL" id="MU825398">
    <property type="protein sequence ID" value="KAJ7393250.1"/>
    <property type="molecule type" value="Genomic_DNA"/>
</dbReference>